<keyword evidence="1" id="KW-0472">Membrane</keyword>
<dbReference type="KEGG" id="fmr:Fuma_02367"/>
<dbReference type="PROSITE" id="PS00409">
    <property type="entry name" value="PROKAR_NTER_METHYL"/>
    <property type="match status" value="1"/>
</dbReference>
<dbReference type="NCBIfam" id="TIGR04294">
    <property type="entry name" value="pre_pil_HX9DG"/>
    <property type="match status" value="1"/>
</dbReference>
<dbReference type="InterPro" id="IPR027558">
    <property type="entry name" value="Pre_pil_HX9DG_C"/>
</dbReference>
<accession>A0A1P8WFB1</accession>
<evidence type="ECO:0000256" key="1">
    <source>
        <dbReference type="SAM" id="Phobius"/>
    </source>
</evidence>
<reference evidence="3 4" key="1">
    <citation type="journal article" date="2016" name="Front. Microbiol.">
        <title>Fuerstia marisgermanicae gen. nov., sp. nov., an Unusual Member of the Phylum Planctomycetes from the German Wadden Sea.</title>
        <authorList>
            <person name="Kohn T."/>
            <person name="Heuer A."/>
            <person name="Jogler M."/>
            <person name="Vollmers J."/>
            <person name="Boedeker C."/>
            <person name="Bunk B."/>
            <person name="Rast P."/>
            <person name="Borchert D."/>
            <person name="Glockner I."/>
            <person name="Freese H.M."/>
            <person name="Klenk H.P."/>
            <person name="Overmann J."/>
            <person name="Kaster A.K."/>
            <person name="Rohde M."/>
            <person name="Wiegand S."/>
            <person name="Jogler C."/>
        </authorList>
    </citation>
    <scope>NUCLEOTIDE SEQUENCE [LARGE SCALE GENOMIC DNA]</scope>
    <source>
        <strain evidence="3 4">NH11</strain>
    </source>
</reference>
<gene>
    <name evidence="3" type="ORF">Fuma_02367</name>
</gene>
<keyword evidence="4" id="KW-1185">Reference proteome</keyword>
<sequence>MYRSRLQSGRSAPAPRGGFTLIELLVVIAIIAILISLLLPAVQQAREAARRTQCKNNLKQLALAAHNFHDVYNRFPAGGIAPPIDVAFGGSGPKNLTFYDHQFYGTLPQLLPQIEQANLYNEMEVWKGVDFRPDTSTTADDYIVEGSFFGDGPTWAAAQAKIPAFSCPSDAGGRSSRTLAAVHYWQTASGGSITYSYWSTDYGLGKTNYTGVAGHFGPITQHASWARLKGVFGQRTKYKFRDITDGTSNTLLFGELTGDETPPIGTDTAGTDVDFHWINAPAMVTAWGLKKVGNPWQFNSYHTGTVQFAMGDGAVRNISTNIDGTTYRNLAAMGDGEVIGEY</sequence>
<organism evidence="3 4">
    <name type="scientific">Fuerstiella marisgermanici</name>
    <dbReference type="NCBI Taxonomy" id="1891926"/>
    <lineage>
        <taxon>Bacteria</taxon>
        <taxon>Pseudomonadati</taxon>
        <taxon>Planctomycetota</taxon>
        <taxon>Planctomycetia</taxon>
        <taxon>Planctomycetales</taxon>
        <taxon>Planctomycetaceae</taxon>
        <taxon>Fuerstiella</taxon>
    </lineage>
</organism>
<evidence type="ECO:0000313" key="4">
    <source>
        <dbReference type="Proteomes" id="UP000187735"/>
    </source>
</evidence>
<dbReference type="OrthoDB" id="255848at2"/>
<proteinExistence type="predicted"/>
<dbReference type="InterPro" id="IPR045584">
    <property type="entry name" value="Pilin-like"/>
</dbReference>
<keyword evidence="1" id="KW-1133">Transmembrane helix</keyword>
<dbReference type="InterPro" id="IPR011453">
    <property type="entry name" value="DUF1559"/>
</dbReference>
<dbReference type="RefSeq" id="WP_077024332.1">
    <property type="nucleotide sequence ID" value="NZ_CP017641.1"/>
</dbReference>
<keyword evidence="1" id="KW-0812">Transmembrane</keyword>
<dbReference type="Pfam" id="PF07596">
    <property type="entry name" value="SBP_bac_10"/>
    <property type="match status" value="1"/>
</dbReference>
<dbReference type="InterPro" id="IPR012902">
    <property type="entry name" value="N_methyl_site"/>
</dbReference>
<dbReference type="NCBIfam" id="TIGR02532">
    <property type="entry name" value="IV_pilin_GFxxxE"/>
    <property type="match status" value="1"/>
</dbReference>
<dbReference type="AlphaFoldDB" id="A0A1P8WFB1"/>
<evidence type="ECO:0000259" key="2">
    <source>
        <dbReference type="Pfam" id="PF07596"/>
    </source>
</evidence>
<dbReference type="STRING" id="1891926.Fuma_02367"/>
<dbReference type="PANTHER" id="PTHR30093">
    <property type="entry name" value="GENERAL SECRETION PATHWAY PROTEIN G"/>
    <property type="match status" value="1"/>
</dbReference>
<dbReference type="EMBL" id="CP017641">
    <property type="protein sequence ID" value="APZ92755.1"/>
    <property type="molecule type" value="Genomic_DNA"/>
</dbReference>
<protein>
    <submittedName>
        <fullName evidence="3">Putative major pilin subunit</fullName>
    </submittedName>
</protein>
<dbReference type="PANTHER" id="PTHR30093:SF2">
    <property type="entry name" value="TYPE II SECRETION SYSTEM PROTEIN H"/>
    <property type="match status" value="1"/>
</dbReference>
<dbReference type="Gene3D" id="3.30.700.10">
    <property type="entry name" value="Glycoprotein, Type 4 Pilin"/>
    <property type="match status" value="1"/>
</dbReference>
<name>A0A1P8WFB1_9PLAN</name>
<dbReference type="Pfam" id="PF07963">
    <property type="entry name" value="N_methyl"/>
    <property type="match status" value="1"/>
</dbReference>
<evidence type="ECO:0000313" key="3">
    <source>
        <dbReference type="EMBL" id="APZ92755.1"/>
    </source>
</evidence>
<feature type="domain" description="DUF1559" evidence="2">
    <location>
        <begin position="43"/>
        <end position="323"/>
    </location>
</feature>
<dbReference type="Proteomes" id="UP000187735">
    <property type="component" value="Chromosome"/>
</dbReference>
<dbReference type="SUPFAM" id="SSF54523">
    <property type="entry name" value="Pili subunits"/>
    <property type="match status" value="1"/>
</dbReference>
<feature type="transmembrane region" description="Helical" evidence="1">
    <location>
        <begin position="21"/>
        <end position="42"/>
    </location>
</feature>